<accession>A0A553R6S5</accession>
<comment type="subcellular location">
    <subcellularLocation>
        <location evidence="2">Secreted</location>
    </subcellularLocation>
    <subcellularLocation>
        <location evidence="1">Target cell membrane</location>
    </subcellularLocation>
</comment>
<dbReference type="InterPro" id="IPR002172">
    <property type="entry name" value="LDrepeatLR_classA_rpt"/>
</dbReference>
<evidence type="ECO:0000313" key="17">
    <source>
        <dbReference type="EMBL" id="TRY97873.1"/>
    </source>
</evidence>
<evidence type="ECO:0000256" key="2">
    <source>
        <dbReference type="ARBA" id="ARBA00004613"/>
    </source>
</evidence>
<evidence type="ECO:0000256" key="7">
    <source>
        <dbReference type="ARBA" id="ARBA00022588"/>
    </source>
</evidence>
<comment type="caution">
    <text evidence="16">Lacks conserved residue(s) required for the propagation of feature annotation.</text>
</comment>
<evidence type="ECO:0000256" key="9">
    <source>
        <dbReference type="ARBA" id="ARBA00022859"/>
    </source>
</evidence>
<dbReference type="Proteomes" id="UP000316079">
    <property type="component" value="Unassembled WGS sequence"/>
</dbReference>
<keyword evidence="9" id="KW-0391">Immunity</keyword>
<comment type="caution">
    <text evidence="17">The sequence shown here is derived from an EMBL/GenBank/DDBJ whole genome shotgun (WGS) entry which is preliminary data.</text>
</comment>
<dbReference type="FunFam" id="4.10.400.10:FF:000065">
    <property type="entry name" value="Transmembrane protease serine 7"/>
    <property type="match status" value="1"/>
</dbReference>
<feature type="disulfide bond" evidence="16">
    <location>
        <begin position="153"/>
        <end position="168"/>
    </location>
</feature>
<name>A0A553R6S5_9TELE</name>
<dbReference type="PROSITE" id="PS50092">
    <property type="entry name" value="TSP1"/>
    <property type="match status" value="1"/>
</dbReference>
<keyword evidence="13 16" id="KW-1015">Disulfide bond</keyword>
<dbReference type="InterPro" id="IPR001862">
    <property type="entry name" value="MAC_perforin"/>
</dbReference>
<sequence length="193" mass="21601">MRLALSVKVLCTYSLCVVIDMNRSCIPLVLLWTLASFSLSLGCFCDHYPWSPWSVCTKTCDSGTQTRARALKFDEHWFKANCAELCQMHESRACNFRIRSVLRPAQFGGADCSPSLSEERDCYPSKACEIETMDCKDKFTCDSGRCINANLKCNKQNDCGDNSDEKNCGRFTTVCATQRKYAFIPGADLIGFG</sequence>
<keyword evidence="10" id="KW-0180">Complement pathway</keyword>
<dbReference type="Pfam" id="PF00057">
    <property type="entry name" value="Ldl_recept_a"/>
    <property type="match status" value="1"/>
</dbReference>
<dbReference type="InterPro" id="IPR036383">
    <property type="entry name" value="TSP1_rpt_sf"/>
</dbReference>
<keyword evidence="4" id="KW-0964">Secreted</keyword>
<evidence type="ECO:0000256" key="10">
    <source>
        <dbReference type="ARBA" id="ARBA00022875"/>
    </source>
</evidence>
<dbReference type="GO" id="GO:0044218">
    <property type="term" value="C:other organism cell membrane"/>
    <property type="evidence" value="ECO:0007669"/>
    <property type="project" value="UniProtKB-KW"/>
</dbReference>
<dbReference type="PROSITE" id="PS01209">
    <property type="entry name" value="LDLRA_1"/>
    <property type="match status" value="1"/>
</dbReference>
<dbReference type="GO" id="GO:0005576">
    <property type="term" value="C:extracellular region"/>
    <property type="evidence" value="ECO:0007669"/>
    <property type="project" value="UniProtKB-SubCell"/>
</dbReference>
<keyword evidence="6" id="KW-1052">Target cell membrane</keyword>
<keyword evidence="7" id="KW-0399">Innate immunity</keyword>
<evidence type="ECO:0000256" key="13">
    <source>
        <dbReference type="ARBA" id="ARBA00023157"/>
    </source>
</evidence>
<dbReference type="PRINTS" id="PR00764">
    <property type="entry name" value="COMPLEMENTC9"/>
</dbReference>
<dbReference type="OrthoDB" id="9867095at2759"/>
<proteinExistence type="inferred from homology"/>
<dbReference type="SMART" id="SM00209">
    <property type="entry name" value="TSP1"/>
    <property type="match status" value="1"/>
</dbReference>
<keyword evidence="5" id="KW-0245">EGF-like domain</keyword>
<dbReference type="GO" id="GO:0005579">
    <property type="term" value="C:membrane attack complex"/>
    <property type="evidence" value="ECO:0007669"/>
    <property type="project" value="UniProtKB-KW"/>
</dbReference>
<evidence type="ECO:0000313" key="18">
    <source>
        <dbReference type="Proteomes" id="UP000316079"/>
    </source>
</evidence>
<dbReference type="InterPro" id="IPR023415">
    <property type="entry name" value="LDLR_class-A_CS"/>
</dbReference>
<dbReference type="SMART" id="SM00192">
    <property type="entry name" value="LDLa"/>
    <property type="match status" value="1"/>
</dbReference>
<evidence type="ECO:0000256" key="6">
    <source>
        <dbReference type="ARBA" id="ARBA00022537"/>
    </source>
</evidence>
<dbReference type="SUPFAM" id="SSF57424">
    <property type="entry name" value="LDL receptor-like module"/>
    <property type="match status" value="1"/>
</dbReference>
<dbReference type="PANTHER" id="PTHR45742">
    <property type="entry name" value="COMPLEMENT COMPONENT C6"/>
    <property type="match status" value="1"/>
</dbReference>
<evidence type="ECO:0000256" key="1">
    <source>
        <dbReference type="ARBA" id="ARBA00004175"/>
    </source>
</evidence>
<evidence type="ECO:0000256" key="11">
    <source>
        <dbReference type="ARBA" id="ARBA00023058"/>
    </source>
</evidence>
<evidence type="ECO:0000256" key="8">
    <source>
        <dbReference type="ARBA" id="ARBA00022852"/>
    </source>
</evidence>
<evidence type="ECO:0000256" key="14">
    <source>
        <dbReference type="ARBA" id="ARBA00023180"/>
    </source>
</evidence>
<keyword evidence="11" id="KW-0473">Membrane attack complex</keyword>
<dbReference type="Pfam" id="PF00090">
    <property type="entry name" value="TSP_1"/>
    <property type="match status" value="1"/>
</dbReference>
<dbReference type="PANTHER" id="PTHR45742:SF4">
    <property type="entry name" value="COMPLEMENT COMPONENT C6"/>
    <property type="match status" value="1"/>
</dbReference>
<keyword evidence="8" id="KW-0204">Cytolysis</keyword>
<gene>
    <name evidence="17" type="ORF">DNTS_034117</name>
</gene>
<dbReference type="CDD" id="cd00112">
    <property type="entry name" value="LDLa"/>
    <property type="match status" value="1"/>
</dbReference>
<dbReference type="GO" id="GO:0045087">
    <property type="term" value="P:innate immune response"/>
    <property type="evidence" value="ECO:0007669"/>
    <property type="project" value="UniProtKB-KW"/>
</dbReference>
<comment type="similarity">
    <text evidence="3">Belongs to the complement C6/C7/C8/C9 family.</text>
</comment>
<dbReference type="InterPro" id="IPR000884">
    <property type="entry name" value="TSP1_rpt"/>
</dbReference>
<dbReference type="EMBL" id="SRMA01025203">
    <property type="protein sequence ID" value="TRY97873.1"/>
    <property type="molecule type" value="Genomic_DNA"/>
</dbReference>
<organism evidence="17 18">
    <name type="scientific">Danionella cerebrum</name>
    <dbReference type="NCBI Taxonomy" id="2873325"/>
    <lineage>
        <taxon>Eukaryota</taxon>
        <taxon>Metazoa</taxon>
        <taxon>Chordata</taxon>
        <taxon>Craniata</taxon>
        <taxon>Vertebrata</taxon>
        <taxon>Euteleostomi</taxon>
        <taxon>Actinopterygii</taxon>
        <taxon>Neopterygii</taxon>
        <taxon>Teleostei</taxon>
        <taxon>Ostariophysi</taxon>
        <taxon>Cypriniformes</taxon>
        <taxon>Danionidae</taxon>
        <taxon>Danioninae</taxon>
        <taxon>Danionella</taxon>
    </lineage>
</organism>
<evidence type="ECO:0000256" key="15">
    <source>
        <dbReference type="ARBA" id="ARBA00023298"/>
    </source>
</evidence>
<dbReference type="SUPFAM" id="SSF82895">
    <property type="entry name" value="TSP-1 type 1 repeat"/>
    <property type="match status" value="1"/>
</dbReference>
<dbReference type="Gene3D" id="4.10.400.10">
    <property type="entry name" value="Low-density Lipoprotein Receptor"/>
    <property type="match status" value="1"/>
</dbReference>
<protein>
    <submittedName>
        <fullName evidence="17">Uncharacterized protein</fullName>
    </submittedName>
</protein>
<evidence type="ECO:0000256" key="4">
    <source>
        <dbReference type="ARBA" id="ARBA00022525"/>
    </source>
</evidence>
<dbReference type="GO" id="GO:0031640">
    <property type="term" value="P:killing of cells of another organism"/>
    <property type="evidence" value="ECO:0007669"/>
    <property type="project" value="UniProtKB-KW"/>
</dbReference>
<evidence type="ECO:0000256" key="16">
    <source>
        <dbReference type="PROSITE-ProRule" id="PRU00124"/>
    </source>
</evidence>
<keyword evidence="12" id="KW-0472">Membrane</keyword>
<dbReference type="InterPro" id="IPR036055">
    <property type="entry name" value="LDL_receptor-like_sf"/>
</dbReference>
<keyword evidence="15" id="KW-1053">Target membrane</keyword>
<keyword evidence="18" id="KW-1185">Reference proteome</keyword>
<dbReference type="Gene3D" id="2.20.100.10">
    <property type="entry name" value="Thrombospondin type-1 (TSP1) repeat"/>
    <property type="match status" value="1"/>
</dbReference>
<dbReference type="GO" id="GO:0006958">
    <property type="term" value="P:complement activation, classical pathway"/>
    <property type="evidence" value="ECO:0007669"/>
    <property type="project" value="UniProtKB-KW"/>
</dbReference>
<feature type="disulfide bond" evidence="16">
    <location>
        <begin position="141"/>
        <end position="159"/>
    </location>
</feature>
<evidence type="ECO:0000256" key="3">
    <source>
        <dbReference type="ARBA" id="ARBA00009214"/>
    </source>
</evidence>
<evidence type="ECO:0000256" key="12">
    <source>
        <dbReference type="ARBA" id="ARBA00023136"/>
    </source>
</evidence>
<dbReference type="PROSITE" id="PS50068">
    <property type="entry name" value="LDLRA_2"/>
    <property type="match status" value="1"/>
</dbReference>
<evidence type="ECO:0000256" key="5">
    <source>
        <dbReference type="ARBA" id="ARBA00022536"/>
    </source>
</evidence>
<dbReference type="AlphaFoldDB" id="A0A553R6S5"/>
<keyword evidence="14" id="KW-0325">Glycoprotein</keyword>
<reference evidence="17 18" key="1">
    <citation type="journal article" date="2019" name="Sci. Data">
        <title>Hybrid genome assembly and annotation of Danionella translucida.</title>
        <authorList>
            <person name="Kadobianskyi M."/>
            <person name="Schulze L."/>
            <person name="Schuelke M."/>
            <person name="Judkewitz B."/>
        </authorList>
    </citation>
    <scope>NUCLEOTIDE SEQUENCE [LARGE SCALE GENOMIC DNA]</scope>
    <source>
        <strain evidence="17 18">Bolton</strain>
    </source>
</reference>